<feature type="compositionally biased region" description="Basic and acidic residues" evidence="1">
    <location>
        <begin position="108"/>
        <end position="118"/>
    </location>
</feature>
<feature type="region of interest" description="Disordered" evidence="1">
    <location>
        <begin position="94"/>
        <end position="118"/>
    </location>
</feature>
<feature type="chain" id="PRO_5013844069" description="DUF4148 domain-containing protein" evidence="2">
    <location>
        <begin position="21"/>
        <end position="118"/>
    </location>
</feature>
<dbReference type="EMBL" id="CP023737">
    <property type="protein sequence ID" value="ATQ68340.1"/>
    <property type="molecule type" value="Genomic_DNA"/>
</dbReference>
<evidence type="ECO:0000256" key="1">
    <source>
        <dbReference type="SAM" id="MobiDB-lite"/>
    </source>
</evidence>
<name>A0A2D2D025_METT3</name>
<reference evidence="4" key="1">
    <citation type="submission" date="2017-10" db="EMBL/GenBank/DDBJ databases">
        <title>Completed PacBio SMRT sequence of Methylosinus trichosporium OB3b reveals presence of a third large plasmid.</title>
        <authorList>
            <person name="Charles T.C."/>
            <person name="Lynch M.D.J."/>
            <person name="Heil J.R."/>
            <person name="Cheng J."/>
        </authorList>
    </citation>
    <scope>NUCLEOTIDE SEQUENCE [LARGE SCALE GENOMIC DNA]</scope>
    <source>
        <strain evidence="4">OB3b</strain>
    </source>
</reference>
<dbReference type="AlphaFoldDB" id="A0A2D2D025"/>
<evidence type="ECO:0000313" key="4">
    <source>
        <dbReference type="Proteomes" id="UP000230709"/>
    </source>
</evidence>
<protein>
    <recommendedName>
        <fullName evidence="5">DUF4148 domain-containing protein</fullName>
    </recommendedName>
</protein>
<gene>
    <name evidence="3" type="ORF">CQW49_10950</name>
</gene>
<accession>A0A2D2D025</accession>
<dbReference type="KEGG" id="mtw:CQW49_10950"/>
<organism evidence="3 4">
    <name type="scientific">Methylosinus trichosporium (strain ATCC 35070 / NCIMB 11131 / UNIQEM 75 / OB3b)</name>
    <dbReference type="NCBI Taxonomy" id="595536"/>
    <lineage>
        <taxon>Bacteria</taxon>
        <taxon>Pseudomonadati</taxon>
        <taxon>Pseudomonadota</taxon>
        <taxon>Alphaproteobacteria</taxon>
        <taxon>Hyphomicrobiales</taxon>
        <taxon>Methylocystaceae</taxon>
        <taxon>Methylosinus</taxon>
    </lineage>
</organism>
<dbReference type="STRING" id="595536.GCA_000178815_02973"/>
<keyword evidence="4" id="KW-1185">Reference proteome</keyword>
<evidence type="ECO:0000256" key="2">
    <source>
        <dbReference type="SAM" id="SignalP"/>
    </source>
</evidence>
<sequence>MRRIFALAPIALLLAAPTRAEDASSSVGATIGRFFEGVGLRNAPPPRVDFVERSRPADLDYTPLGPKVTRPDLKTVRAEADAMQKELEAAAAAARARAARVKTPDAPTKSRDGAARRP</sequence>
<evidence type="ECO:0000313" key="3">
    <source>
        <dbReference type="EMBL" id="ATQ68340.1"/>
    </source>
</evidence>
<proteinExistence type="predicted"/>
<dbReference type="Proteomes" id="UP000230709">
    <property type="component" value="Chromosome"/>
</dbReference>
<feature type="signal peptide" evidence="2">
    <location>
        <begin position="1"/>
        <end position="20"/>
    </location>
</feature>
<evidence type="ECO:0008006" key="5">
    <source>
        <dbReference type="Google" id="ProtNLM"/>
    </source>
</evidence>
<keyword evidence="2" id="KW-0732">Signal</keyword>
<dbReference type="RefSeq" id="WP_003609866.1">
    <property type="nucleotide sequence ID" value="NZ_ADVE02000001.1"/>
</dbReference>